<gene>
    <name evidence="1" type="ORF">P0O15_07465</name>
</gene>
<name>A0ABT5X8H7_9EURY</name>
<protein>
    <submittedName>
        <fullName evidence="1">Uncharacterized protein</fullName>
    </submittedName>
</protein>
<proteinExistence type="predicted"/>
<reference evidence="1 2" key="1">
    <citation type="submission" date="2023-03" db="EMBL/GenBank/DDBJ databases">
        <title>WGS of Methanotrichaceae archaeon Mx.</title>
        <authorList>
            <person name="Sorokin D.Y."/>
            <person name="Merkel A.Y."/>
        </authorList>
    </citation>
    <scope>NUCLEOTIDE SEQUENCE [LARGE SCALE GENOMIC DNA]</scope>
    <source>
        <strain evidence="1 2">Mx</strain>
    </source>
</reference>
<keyword evidence="2" id="KW-1185">Reference proteome</keyword>
<dbReference type="EMBL" id="JARFPK010000024">
    <property type="protein sequence ID" value="MDF0591004.1"/>
    <property type="molecule type" value="Genomic_DNA"/>
</dbReference>
<evidence type="ECO:0000313" key="2">
    <source>
        <dbReference type="Proteomes" id="UP001220010"/>
    </source>
</evidence>
<organism evidence="1 2">
    <name type="scientific">Candidatus Methanocrinis natronophilus</name>
    <dbReference type="NCBI Taxonomy" id="3033396"/>
    <lineage>
        <taxon>Archaea</taxon>
        <taxon>Methanobacteriati</taxon>
        <taxon>Methanobacteriota</taxon>
        <taxon>Stenosarchaea group</taxon>
        <taxon>Methanomicrobia</taxon>
        <taxon>Methanotrichales</taxon>
        <taxon>Methanotrichaceae</taxon>
        <taxon>Methanocrinis</taxon>
    </lineage>
</organism>
<dbReference type="Proteomes" id="UP001220010">
    <property type="component" value="Unassembled WGS sequence"/>
</dbReference>
<accession>A0ABT5X8H7</accession>
<comment type="caution">
    <text evidence="1">The sequence shown here is derived from an EMBL/GenBank/DDBJ whole genome shotgun (WGS) entry which is preliminary data.</text>
</comment>
<sequence length="53" mass="5792">MRRCRALPDELPGRIVEGRKSSLSAVLDGIVHRLIDEIPQSFPILKAGPGRLG</sequence>
<evidence type="ECO:0000313" key="1">
    <source>
        <dbReference type="EMBL" id="MDF0591004.1"/>
    </source>
</evidence>